<dbReference type="InterPro" id="IPR036837">
    <property type="entry name" value="Cation_efflux_CTD_sf"/>
</dbReference>
<dbReference type="PANTHER" id="PTHR43840:SF15">
    <property type="entry name" value="MITOCHONDRIAL METAL TRANSPORTER 1-RELATED"/>
    <property type="match status" value="1"/>
</dbReference>
<dbReference type="Pfam" id="PF16916">
    <property type="entry name" value="ZT_dimer"/>
    <property type="match status" value="1"/>
</dbReference>
<organism evidence="9 10">
    <name type="scientific">Thermoanaerobacterium thermosaccharolyticum</name>
    <name type="common">Clostridium thermosaccharolyticum</name>
    <dbReference type="NCBI Taxonomy" id="1517"/>
    <lineage>
        <taxon>Bacteria</taxon>
        <taxon>Bacillati</taxon>
        <taxon>Bacillota</taxon>
        <taxon>Clostridia</taxon>
        <taxon>Thermoanaerobacterales</taxon>
        <taxon>Thermoanaerobacteraceae</taxon>
        <taxon>Thermoanaerobacterium</taxon>
    </lineage>
</organism>
<dbReference type="FunFam" id="1.20.1510.10:FF:000006">
    <property type="entry name" value="Divalent cation efflux transporter"/>
    <property type="match status" value="1"/>
</dbReference>
<protein>
    <submittedName>
        <fullName evidence="9">Cation transporter</fullName>
    </submittedName>
</protein>
<keyword evidence="5" id="KW-1133">Transmembrane helix</keyword>
<dbReference type="Pfam" id="PF01545">
    <property type="entry name" value="Cation_efflux"/>
    <property type="match status" value="1"/>
</dbReference>
<dbReference type="GO" id="GO:0015086">
    <property type="term" value="F:cadmium ion transmembrane transporter activity"/>
    <property type="evidence" value="ECO:0007669"/>
    <property type="project" value="TreeGrafter"/>
</dbReference>
<comment type="similarity">
    <text evidence="2">Belongs to the cation diffusion facilitator (CDF) transporter (TC 2.A.4) family.</text>
</comment>
<dbReference type="Proteomes" id="UP000214975">
    <property type="component" value="Chromosome"/>
</dbReference>
<evidence type="ECO:0000256" key="2">
    <source>
        <dbReference type="ARBA" id="ARBA00008114"/>
    </source>
</evidence>
<evidence type="ECO:0000313" key="9">
    <source>
        <dbReference type="EMBL" id="AST57529.1"/>
    </source>
</evidence>
<dbReference type="GO" id="GO:0006882">
    <property type="term" value="P:intracellular zinc ion homeostasis"/>
    <property type="evidence" value="ECO:0007669"/>
    <property type="project" value="TreeGrafter"/>
</dbReference>
<keyword evidence="4" id="KW-0812">Transmembrane</keyword>
<evidence type="ECO:0000256" key="1">
    <source>
        <dbReference type="ARBA" id="ARBA00004141"/>
    </source>
</evidence>
<dbReference type="RefSeq" id="WP_094397278.1">
    <property type="nucleotide sequence ID" value="NZ_CP016893.1"/>
</dbReference>
<sequence length="292" mass="32755">MNSFKKVKQVLMLILILNVMVALAKLLYGMYIKSASMVADGYHSLSDSSGNIVGLVGIYLASKPEDEEHPYGHKKFETFSSIFISIMLFVVSYNVLKEAYSRFLNPVVPKITLDSFIIMIVTLLVNTFVFTYEYRQGVKLKSDILVSDSLHTKSDIYVSVSVLITLIALKVGIPTYIDPIMSVVISIFIIKAGIEIIKHSSDILCDRVVVDSKKIHDIAVSVKGVLSCHQIRSRGREDDINIDLHIMVDPSENIIDAHDIASQLEERLKKEIPGVTEVIVHIEPYNKNEIEE</sequence>
<feature type="domain" description="Cation efflux protein transmembrane" evidence="7">
    <location>
        <begin position="11"/>
        <end position="205"/>
    </location>
</feature>
<dbReference type="Gene3D" id="1.20.1510.10">
    <property type="entry name" value="Cation efflux protein transmembrane domain"/>
    <property type="match status" value="1"/>
</dbReference>
<evidence type="ECO:0000313" key="10">
    <source>
        <dbReference type="Proteomes" id="UP000214975"/>
    </source>
</evidence>
<name>A0A223HYH4_THETR</name>
<evidence type="ECO:0000256" key="6">
    <source>
        <dbReference type="ARBA" id="ARBA00023136"/>
    </source>
</evidence>
<dbReference type="SUPFAM" id="SSF160240">
    <property type="entry name" value="Cation efflux protein cytoplasmic domain-like"/>
    <property type="match status" value="1"/>
</dbReference>
<dbReference type="InterPro" id="IPR002524">
    <property type="entry name" value="Cation_efflux"/>
</dbReference>
<dbReference type="SUPFAM" id="SSF161111">
    <property type="entry name" value="Cation efflux protein transmembrane domain-like"/>
    <property type="match status" value="1"/>
</dbReference>
<dbReference type="GO" id="GO:0015341">
    <property type="term" value="F:zinc efflux antiporter activity"/>
    <property type="evidence" value="ECO:0007669"/>
    <property type="project" value="TreeGrafter"/>
</dbReference>
<dbReference type="NCBIfam" id="TIGR01297">
    <property type="entry name" value="CDF"/>
    <property type="match status" value="1"/>
</dbReference>
<dbReference type="Gene3D" id="3.30.70.1350">
    <property type="entry name" value="Cation efflux protein, cytoplasmic domain"/>
    <property type="match status" value="1"/>
</dbReference>
<keyword evidence="3" id="KW-0813">Transport</keyword>
<proteinExistence type="inferred from homology"/>
<evidence type="ECO:0000256" key="3">
    <source>
        <dbReference type="ARBA" id="ARBA00022448"/>
    </source>
</evidence>
<feature type="domain" description="Cation efflux protein cytoplasmic" evidence="8">
    <location>
        <begin position="212"/>
        <end position="285"/>
    </location>
</feature>
<dbReference type="InterPro" id="IPR027470">
    <property type="entry name" value="Cation_efflux_CTD"/>
</dbReference>
<dbReference type="InterPro" id="IPR058533">
    <property type="entry name" value="Cation_efflux_TM"/>
</dbReference>
<keyword evidence="6" id="KW-0472">Membrane</keyword>
<gene>
    <name evidence="9" type="ORF">Thert_01493</name>
</gene>
<dbReference type="GO" id="GO:0005886">
    <property type="term" value="C:plasma membrane"/>
    <property type="evidence" value="ECO:0007669"/>
    <property type="project" value="TreeGrafter"/>
</dbReference>
<accession>A0A223HYH4</accession>
<evidence type="ECO:0000256" key="4">
    <source>
        <dbReference type="ARBA" id="ARBA00022692"/>
    </source>
</evidence>
<dbReference type="PANTHER" id="PTHR43840">
    <property type="entry name" value="MITOCHONDRIAL METAL TRANSPORTER 1-RELATED"/>
    <property type="match status" value="1"/>
</dbReference>
<dbReference type="InterPro" id="IPR050291">
    <property type="entry name" value="CDF_Transporter"/>
</dbReference>
<dbReference type="InterPro" id="IPR027469">
    <property type="entry name" value="Cation_efflux_TMD_sf"/>
</dbReference>
<evidence type="ECO:0000259" key="7">
    <source>
        <dbReference type="Pfam" id="PF01545"/>
    </source>
</evidence>
<evidence type="ECO:0000259" key="8">
    <source>
        <dbReference type="Pfam" id="PF16916"/>
    </source>
</evidence>
<comment type="subcellular location">
    <subcellularLocation>
        <location evidence="1">Membrane</location>
        <topology evidence="1">Multi-pass membrane protein</topology>
    </subcellularLocation>
</comment>
<reference evidence="9 10" key="1">
    <citation type="submission" date="2016-08" db="EMBL/GenBank/DDBJ databases">
        <title>A novel genetic cassette of butanologenic Thermoanaerobacterium thermosaccharolyticum that directly convert cellulose to butanol.</title>
        <authorList>
            <person name="Li T."/>
            <person name="He J."/>
        </authorList>
    </citation>
    <scope>NUCLEOTIDE SEQUENCE [LARGE SCALE GENOMIC DNA]</scope>
    <source>
        <strain evidence="9 10">TG57</strain>
    </source>
</reference>
<dbReference type="AlphaFoldDB" id="A0A223HYH4"/>
<dbReference type="EMBL" id="CP016893">
    <property type="protein sequence ID" value="AST57529.1"/>
    <property type="molecule type" value="Genomic_DNA"/>
</dbReference>
<evidence type="ECO:0000256" key="5">
    <source>
        <dbReference type="ARBA" id="ARBA00022989"/>
    </source>
</evidence>
<dbReference type="GO" id="GO:0015093">
    <property type="term" value="F:ferrous iron transmembrane transporter activity"/>
    <property type="evidence" value="ECO:0007669"/>
    <property type="project" value="TreeGrafter"/>
</dbReference>